<evidence type="ECO:0000256" key="1">
    <source>
        <dbReference type="SAM" id="Phobius"/>
    </source>
</evidence>
<evidence type="ECO:0000313" key="3">
    <source>
        <dbReference type="Proteomes" id="UP000270094"/>
    </source>
</evidence>
<proteinExistence type="predicted"/>
<dbReference type="AlphaFoldDB" id="A0A3P7JFI8"/>
<keyword evidence="1" id="KW-0472">Membrane</keyword>
<name>A0A3P7JFI8_STRVU</name>
<dbReference type="Proteomes" id="UP000270094">
    <property type="component" value="Unassembled WGS sequence"/>
</dbReference>
<organism evidence="2 3">
    <name type="scientific">Strongylus vulgaris</name>
    <name type="common">Blood worm</name>
    <dbReference type="NCBI Taxonomy" id="40348"/>
    <lineage>
        <taxon>Eukaryota</taxon>
        <taxon>Metazoa</taxon>
        <taxon>Ecdysozoa</taxon>
        <taxon>Nematoda</taxon>
        <taxon>Chromadorea</taxon>
        <taxon>Rhabditida</taxon>
        <taxon>Rhabditina</taxon>
        <taxon>Rhabditomorpha</taxon>
        <taxon>Strongyloidea</taxon>
        <taxon>Strongylidae</taxon>
        <taxon>Strongylus</taxon>
    </lineage>
</organism>
<dbReference type="EMBL" id="UYYB01105359">
    <property type="protein sequence ID" value="VDM79503.1"/>
    <property type="molecule type" value="Genomic_DNA"/>
</dbReference>
<dbReference type="OrthoDB" id="5847350at2759"/>
<gene>
    <name evidence="2" type="ORF">SVUK_LOCUS14501</name>
</gene>
<keyword evidence="3" id="KW-1185">Reference proteome</keyword>
<protein>
    <submittedName>
        <fullName evidence="2">Uncharacterized protein</fullName>
    </submittedName>
</protein>
<evidence type="ECO:0000313" key="2">
    <source>
        <dbReference type="EMBL" id="VDM79503.1"/>
    </source>
</evidence>
<feature type="transmembrane region" description="Helical" evidence="1">
    <location>
        <begin position="128"/>
        <end position="151"/>
    </location>
</feature>
<accession>A0A3P7JFI8</accession>
<sequence>MGSQSLAPGRCEVPPGRLITCSREKRRGFGNSCAPSNRQCSWKYNHLTNYRNIGRVDLESTHTPHSLSLPKEHHIDEYLNPDWGATPSRKEYPNLPAVVEMKDNERMKEEERLNDLAKVYNRLSRKGANLFVGIINIYFFLTSLESLWKIFLF</sequence>
<keyword evidence="1" id="KW-1133">Transmembrane helix</keyword>
<keyword evidence="1" id="KW-0812">Transmembrane</keyword>
<reference evidence="2 3" key="1">
    <citation type="submission" date="2018-11" db="EMBL/GenBank/DDBJ databases">
        <authorList>
            <consortium name="Pathogen Informatics"/>
        </authorList>
    </citation>
    <scope>NUCLEOTIDE SEQUENCE [LARGE SCALE GENOMIC DNA]</scope>
</reference>